<dbReference type="InParanoid" id="A0A803T914"/>
<feature type="transmembrane region" description="Helical" evidence="1">
    <location>
        <begin position="12"/>
        <end position="31"/>
    </location>
</feature>
<proteinExistence type="predicted"/>
<dbReference type="Ensembl" id="ENSACAT00000048615.1">
    <property type="protein sequence ID" value="ENSACAP00000031704.1"/>
    <property type="gene ID" value="ENSACAG00000042010.1"/>
</dbReference>
<evidence type="ECO:0000256" key="1">
    <source>
        <dbReference type="SAM" id="Phobius"/>
    </source>
</evidence>
<dbReference type="InterPro" id="IPR042127">
    <property type="entry name" value="TMEM45"/>
</dbReference>
<keyword evidence="1" id="KW-0472">Membrane</keyword>
<sequence length="149" mass="16469">MALYGSGDGGHALPGSFFLLFGLWWPVKFALKHHSMKLKKKGRTHRSFNRLEIVEGAVKVIFAMIGELKHDNPPNTMSCGRHDCMERRYLPARALPIDLLTLACFQTARLAGAGANSRYSFCSRDLNLGPFGLQVQLLSALTHCATRGP</sequence>
<keyword evidence="1" id="KW-1133">Transmembrane helix</keyword>
<reference evidence="2" key="3">
    <citation type="submission" date="2025-09" db="UniProtKB">
        <authorList>
            <consortium name="Ensembl"/>
        </authorList>
    </citation>
    <scope>IDENTIFICATION</scope>
</reference>
<dbReference type="AlphaFoldDB" id="A0A803T914"/>
<accession>A0A803T914</accession>
<keyword evidence="1" id="KW-0812">Transmembrane</keyword>
<evidence type="ECO:0000313" key="3">
    <source>
        <dbReference type="Proteomes" id="UP000001646"/>
    </source>
</evidence>
<name>A0A803T914_ANOCA</name>
<dbReference type="PANTHER" id="PTHR16007">
    <property type="entry name" value="EPIDIDYMAL MEMBRANE PROTEIN E9-RELATED"/>
    <property type="match status" value="1"/>
</dbReference>
<dbReference type="Proteomes" id="UP000001646">
    <property type="component" value="Unplaced"/>
</dbReference>
<protein>
    <submittedName>
        <fullName evidence="2">Uncharacterized protein</fullName>
    </submittedName>
</protein>
<reference evidence="2" key="2">
    <citation type="submission" date="2025-08" db="UniProtKB">
        <authorList>
            <consortium name="Ensembl"/>
        </authorList>
    </citation>
    <scope>IDENTIFICATION</scope>
</reference>
<evidence type="ECO:0000313" key="2">
    <source>
        <dbReference type="Ensembl" id="ENSACAP00000031704.1"/>
    </source>
</evidence>
<dbReference type="PANTHER" id="PTHR16007:SF59">
    <property type="entry name" value="TRANSMEMBRANE PROTEIN 45B"/>
    <property type="match status" value="1"/>
</dbReference>
<organism evidence="2 3">
    <name type="scientific">Anolis carolinensis</name>
    <name type="common">Green anole</name>
    <name type="synonym">American chameleon</name>
    <dbReference type="NCBI Taxonomy" id="28377"/>
    <lineage>
        <taxon>Eukaryota</taxon>
        <taxon>Metazoa</taxon>
        <taxon>Chordata</taxon>
        <taxon>Craniata</taxon>
        <taxon>Vertebrata</taxon>
        <taxon>Euteleostomi</taxon>
        <taxon>Lepidosauria</taxon>
        <taxon>Squamata</taxon>
        <taxon>Bifurcata</taxon>
        <taxon>Unidentata</taxon>
        <taxon>Episquamata</taxon>
        <taxon>Toxicofera</taxon>
        <taxon>Iguania</taxon>
        <taxon>Dactyloidae</taxon>
        <taxon>Anolis</taxon>
    </lineage>
</organism>
<reference evidence="2" key="1">
    <citation type="submission" date="2009-12" db="EMBL/GenBank/DDBJ databases">
        <title>The Genome Sequence of Anolis carolinensis (Green Anole Lizard).</title>
        <authorList>
            <consortium name="The Genome Sequencing Platform"/>
            <person name="Di Palma F."/>
            <person name="Alfoldi J."/>
            <person name="Heiman D."/>
            <person name="Young S."/>
            <person name="Grabherr M."/>
            <person name="Johnson J."/>
            <person name="Lander E.S."/>
            <person name="Lindblad-Toh K."/>
        </authorList>
    </citation>
    <scope>NUCLEOTIDE SEQUENCE [LARGE SCALE GENOMIC DNA]</scope>
    <source>
        <strain evidence="2">JBL SC #1</strain>
    </source>
</reference>
<keyword evidence="3" id="KW-1185">Reference proteome</keyword>